<feature type="domain" description="LysM" evidence="3">
    <location>
        <begin position="43"/>
        <end position="87"/>
    </location>
</feature>
<keyword evidence="4" id="KW-0378">Hydrolase</keyword>
<dbReference type="OrthoDB" id="9795421at2"/>
<name>A0A345DDR9_9BURK</name>
<sequence>MKNWQKGFIKALTVVGLGLTLVACGTSSGGGASGQSRRADSNGMYRVKSGDTLVLIARANGVSYQDIMRWNGLTNPNQLEVGWKLRVRSNASGAAVVYPSANTSPPVISNGVSVTRTNPPAAANSELANSPEITNNLRWMWPVPGSVLKRFDGMSNKGIVLAGNVSDPVLAASGGEVIYAGNSLRGYGNMVVIKHNDVWSTVYANNSTLSVQQGDHVVAGQTIARMGSTDAPRVQLYFEVRWNAKQIDPLKVLPARPM</sequence>
<dbReference type="PROSITE" id="PS51257">
    <property type="entry name" value="PROKAR_LIPOPROTEIN"/>
    <property type="match status" value="1"/>
</dbReference>
<dbReference type="SUPFAM" id="SSF51261">
    <property type="entry name" value="Duplicated hybrid motif"/>
    <property type="match status" value="1"/>
</dbReference>
<dbReference type="PANTHER" id="PTHR21666">
    <property type="entry name" value="PEPTIDASE-RELATED"/>
    <property type="match status" value="1"/>
</dbReference>
<dbReference type="CDD" id="cd12797">
    <property type="entry name" value="M23_peptidase"/>
    <property type="match status" value="1"/>
</dbReference>
<evidence type="ECO:0000313" key="5">
    <source>
        <dbReference type="Proteomes" id="UP000252182"/>
    </source>
</evidence>
<keyword evidence="5" id="KW-1185">Reference proteome</keyword>
<dbReference type="PROSITE" id="PS51782">
    <property type="entry name" value="LYSM"/>
    <property type="match status" value="1"/>
</dbReference>
<dbReference type="Pfam" id="PF01551">
    <property type="entry name" value="Peptidase_M23"/>
    <property type="match status" value="1"/>
</dbReference>
<dbReference type="InterPro" id="IPR011055">
    <property type="entry name" value="Dup_hybrid_motif"/>
</dbReference>
<organism evidence="4 5">
    <name type="scientific">Ephemeroptericola cinctiostellae</name>
    <dbReference type="NCBI Taxonomy" id="2268024"/>
    <lineage>
        <taxon>Bacteria</taxon>
        <taxon>Pseudomonadati</taxon>
        <taxon>Pseudomonadota</taxon>
        <taxon>Betaproteobacteria</taxon>
        <taxon>Burkholderiales</taxon>
        <taxon>Burkholderiaceae</taxon>
        <taxon>Ephemeroptericola</taxon>
    </lineage>
</organism>
<dbReference type="InterPro" id="IPR036779">
    <property type="entry name" value="LysM_dom_sf"/>
</dbReference>
<feature type="signal peptide" evidence="2">
    <location>
        <begin position="1"/>
        <end position="25"/>
    </location>
</feature>
<dbReference type="SMART" id="SM00257">
    <property type="entry name" value="LysM"/>
    <property type="match status" value="1"/>
</dbReference>
<dbReference type="InterPro" id="IPR050570">
    <property type="entry name" value="Cell_wall_metabolism_enzyme"/>
</dbReference>
<gene>
    <name evidence="4" type="primary">nlpD</name>
    <name evidence="4" type="ORF">DTO96_102261</name>
</gene>
<dbReference type="GO" id="GO:0004222">
    <property type="term" value="F:metalloendopeptidase activity"/>
    <property type="evidence" value="ECO:0007669"/>
    <property type="project" value="TreeGrafter"/>
</dbReference>
<dbReference type="KEGG" id="hyf:DTO96_102261"/>
<evidence type="ECO:0000256" key="2">
    <source>
        <dbReference type="SAM" id="SignalP"/>
    </source>
</evidence>
<dbReference type="Gene3D" id="3.10.350.10">
    <property type="entry name" value="LysM domain"/>
    <property type="match status" value="1"/>
</dbReference>
<reference evidence="5" key="1">
    <citation type="submission" date="2018-07" db="EMBL/GenBank/DDBJ databases">
        <authorList>
            <person name="Kim H."/>
        </authorList>
    </citation>
    <scope>NUCLEOTIDE SEQUENCE [LARGE SCALE GENOMIC DNA]</scope>
    <source>
        <strain evidence="5">F02</strain>
    </source>
</reference>
<dbReference type="InterPro" id="IPR018392">
    <property type="entry name" value="LysM"/>
</dbReference>
<evidence type="ECO:0000256" key="1">
    <source>
        <dbReference type="ARBA" id="ARBA00038420"/>
    </source>
</evidence>
<accession>A0A345DDR9</accession>
<protein>
    <submittedName>
        <fullName evidence="4">Murein hydrolase activator NlpD</fullName>
    </submittedName>
</protein>
<dbReference type="CDD" id="cd00118">
    <property type="entry name" value="LysM"/>
    <property type="match status" value="1"/>
</dbReference>
<dbReference type="EMBL" id="CP031124">
    <property type="protein sequence ID" value="AXF86507.1"/>
    <property type="molecule type" value="Genomic_DNA"/>
</dbReference>
<dbReference type="Gene3D" id="2.70.70.10">
    <property type="entry name" value="Glucose Permease (Domain IIA)"/>
    <property type="match status" value="1"/>
</dbReference>
<keyword evidence="2" id="KW-0732">Signal</keyword>
<evidence type="ECO:0000313" key="4">
    <source>
        <dbReference type="EMBL" id="AXF86507.1"/>
    </source>
</evidence>
<feature type="chain" id="PRO_5016880581" evidence="2">
    <location>
        <begin position="26"/>
        <end position="258"/>
    </location>
</feature>
<dbReference type="Pfam" id="PF01476">
    <property type="entry name" value="LysM"/>
    <property type="match status" value="1"/>
</dbReference>
<proteinExistence type="inferred from homology"/>
<dbReference type="PANTHER" id="PTHR21666:SF263">
    <property type="entry name" value="MUREIN HYDROLASE ACTIVATOR NLPD"/>
    <property type="match status" value="1"/>
</dbReference>
<comment type="similarity">
    <text evidence="1">Belongs to the E.coli NlpD/Haemophilus LppB family.</text>
</comment>
<evidence type="ECO:0000259" key="3">
    <source>
        <dbReference type="PROSITE" id="PS51782"/>
    </source>
</evidence>
<dbReference type="AlphaFoldDB" id="A0A345DDR9"/>
<dbReference type="RefSeq" id="WP_114563576.1">
    <property type="nucleotide sequence ID" value="NZ_CP031124.1"/>
</dbReference>
<dbReference type="Proteomes" id="UP000252182">
    <property type="component" value="Chromosome"/>
</dbReference>
<dbReference type="InterPro" id="IPR016047">
    <property type="entry name" value="M23ase_b-sheet_dom"/>
</dbReference>